<accession>A0A328A8X5</accession>
<keyword evidence="3" id="KW-1185">Reference proteome</keyword>
<dbReference type="Gene3D" id="1.10.10.10">
    <property type="entry name" value="Winged helix-like DNA-binding domain superfamily/Winged helix DNA-binding domain"/>
    <property type="match status" value="1"/>
</dbReference>
<dbReference type="AlphaFoldDB" id="A0A328A8X5"/>
<dbReference type="GO" id="GO:0003677">
    <property type="term" value="F:DNA binding"/>
    <property type="evidence" value="ECO:0007669"/>
    <property type="project" value="InterPro"/>
</dbReference>
<dbReference type="SUPFAM" id="SSF53474">
    <property type="entry name" value="alpha/beta-Hydrolases"/>
    <property type="match status" value="1"/>
</dbReference>
<dbReference type="Pfam" id="PF00561">
    <property type="entry name" value="Abhydrolase_1"/>
    <property type="match status" value="1"/>
</dbReference>
<sequence length="589" mass="62870">MSVERTVVAQLVRDAGFDISEAPDVALFRPESIAAALLDARGVLLHATDAFSAGADGRWINPELIAQALHTQRPLLDVAASPQDAQGGPSVMFAYAPAPMAAGWPLPPALLEAAAATPESVLIVTVSMAFAEASLDAACRAFGLNGLQSRIALATIRLGGVKPAAQQLGISYHTAREALAEAMKRVGVSRLPAFVHRLTSFAFGVLPEADASAALADQWGLTRRQAAIAVLIADGLSRAMAAAALGVSEAVVKKELDQIYLLLDASTAAGLARRLAEANALRWITQATAGEIGFFDTSAEPLQFVKRPDGSRIAVSDYGPRSGKPVLVVHSSMTSRVVGRRLLRALQAAGYRPISIDRPGFGLTDEHAGKRPGEHDPFATAAEDAVRVLDQLKIRALNVVARGGAQFVLALHRQAPGRLERVVLVNPDPPTTTEGRNIGPYGALKLAYARNPAIIRLSISVIARGLNYERTTRMMQAWMEGSAADELAIRDADLVRDYFHAQRMFATGRIAGYVNEQTDFVRAPKPPPVPGTTDWRVLVAAHDTLHDPREVLAYWRDILPDATFSLVPDGGRLMALSHPEKVLAALDAS</sequence>
<dbReference type="InterPro" id="IPR029058">
    <property type="entry name" value="AB_hydrolase_fold"/>
</dbReference>
<evidence type="ECO:0000313" key="3">
    <source>
        <dbReference type="Proteomes" id="UP000249254"/>
    </source>
</evidence>
<gene>
    <name evidence="2" type="ORF">DJ017_19295</name>
</gene>
<feature type="domain" description="HTH luxR-type" evidence="1">
    <location>
        <begin position="218"/>
        <end position="275"/>
    </location>
</feature>
<dbReference type="InterPro" id="IPR000792">
    <property type="entry name" value="Tscrpt_reg_LuxR_C"/>
</dbReference>
<dbReference type="PANTHER" id="PTHR43194:SF2">
    <property type="entry name" value="PEROXISOMAL MEMBRANE PROTEIN LPX1"/>
    <property type="match status" value="1"/>
</dbReference>
<dbReference type="InterPro" id="IPR050228">
    <property type="entry name" value="Carboxylesterase_BioH"/>
</dbReference>
<dbReference type="Proteomes" id="UP000249254">
    <property type="component" value="Unassembled WGS sequence"/>
</dbReference>
<dbReference type="RefSeq" id="WP_111530548.1">
    <property type="nucleotide sequence ID" value="NZ_JBHRSG010000003.1"/>
</dbReference>
<dbReference type="SMART" id="SM00421">
    <property type="entry name" value="HTH_LUXR"/>
    <property type="match status" value="1"/>
</dbReference>
<name>A0A328A8X5_9CAUL</name>
<dbReference type="OrthoDB" id="7618865at2"/>
<dbReference type="InterPro" id="IPR036388">
    <property type="entry name" value="WH-like_DNA-bd_sf"/>
</dbReference>
<reference evidence="3" key="1">
    <citation type="submission" date="2018-05" db="EMBL/GenBank/DDBJ databases">
        <authorList>
            <person name="Li X."/>
        </authorList>
    </citation>
    <scope>NUCLEOTIDE SEQUENCE [LARGE SCALE GENOMIC DNA]</scope>
    <source>
        <strain evidence="3">LX32</strain>
    </source>
</reference>
<dbReference type="InterPro" id="IPR000073">
    <property type="entry name" value="AB_hydrolase_1"/>
</dbReference>
<dbReference type="SUPFAM" id="SSF46894">
    <property type="entry name" value="C-terminal effector domain of the bipartite response regulators"/>
    <property type="match status" value="1"/>
</dbReference>
<protein>
    <recommendedName>
        <fullName evidence="1">HTH luxR-type domain-containing protein</fullName>
    </recommendedName>
</protein>
<organism evidence="2 3">
    <name type="scientific">Phenylobacterium soli</name>
    <dbReference type="NCBI Taxonomy" id="2170551"/>
    <lineage>
        <taxon>Bacteria</taxon>
        <taxon>Pseudomonadati</taxon>
        <taxon>Pseudomonadota</taxon>
        <taxon>Alphaproteobacteria</taxon>
        <taxon>Caulobacterales</taxon>
        <taxon>Caulobacteraceae</taxon>
        <taxon>Phenylobacterium</taxon>
    </lineage>
</organism>
<dbReference type="PANTHER" id="PTHR43194">
    <property type="entry name" value="HYDROLASE ALPHA/BETA FOLD FAMILY"/>
    <property type="match status" value="1"/>
</dbReference>
<dbReference type="Gene3D" id="3.40.50.1820">
    <property type="entry name" value="alpha/beta hydrolase"/>
    <property type="match status" value="1"/>
</dbReference>
<proteinExistence type="predicted"/>
<evidence type="ECO:0000313" key="2">
    <source>
        <dbReference type="EMBL" id="RAK51113.1"/>
    </source>
</evidence>
<dbReference type="EMBL" id="QFYQ01000003">
    <property type="protein sequence ID" value="RAK51113.1"/>
    <property type="molecule type" value="Genomic_DNA"/>
</dbReference>
<dbReference type="InterPro" id="IPR016032">
    <property type="entry name" value="Sig_transdc_resp-reg_C-effctor"/>
</dbReference>
<dbReference type="GO" id="GO:0006355">
    <property type="term" value="P:regulation of DNA-templated transcription"/>
    <property type="evidence" value="ECO:0007669"/>
    <property type="project" value="InterPro"/>
</dbReference>
<evidence type="ECO:0000259" key="1">
    <source>
        <dbReference type="SMART" id="SM00421"/>
    </source>
</evidence>
<comment type="caution">
    <text evidence="2">The sequence shown here is derived from an EMBL/GenBank/DDBJ whole genome shotgun (WGS) entry which is preliminary data.</text>
</comment>